<dbReference type="Pfam" id="PF05193">
    <property type="entry name" value="Peptidase_M16_C"/>
    <property type="match status" value="1"/>
</dbReference>
<dbReference type="GO" id="GO:0046872">
    <property type="term" value="F:metal ion binding"/>
    <property type="evidence" value="ECO:0007669"/>
    <property type="project" value="UniProtKB-KW"/>
</dbReference>
<evidence type="ECO:0000256" key="14">
    <source>
        <dbReference type="RuleBase" id="RU004447"/>
    </source>
</evidence>
<reference evidence="19" key="1">
    <citation type="submission" date="2021-10" db="EMBL/GenBank/DDBJ databases">
        <title>Marinomonas pontica sp. nov., isolated from the Black Sea.</title>
        <authorList>
            <person name="Zhao L.-H."/>
            <person name="Xue J.-H."/>
        </authorList>
    </citation>
    <scope>NUCLEOTIDE SEQUENCE</scope>
    <source>
        <strain evidence="19">E8</strain>
    </source>
</reference>
<dbReference type="InterPro" id="IPR001431">
    <property type="entry name" value="Pept_M16_Zn_BS"/>
</dbReference>
<dbReference type="PANTHER" id="PTHR43690">
    <property type="entry name" value="NARDILYSIN"/>
    <property type="match status" value="1"/>
</dbReference>
<evidence type="ECO:0000313" key="19">
    <source>
        <dbReference type="EMBL" id="MCB5160663.1"/>
    </source>
</evidence>
<evidence type="ECO:0000256" key="12">
    <source>
        <dbReference type="ARBA" id="ARBA00031184"/>
    </source>
</evidence>
<accession>A0A9X1LDZ9</accession>
<dbReference type="Pfam" id="PF00675">
    <property type="entry name" value="Peptidase_M16"/>
    <property type="match status" value="1"/>
</dbReference>
<organism evidence="19 20">
    <name type="scientific">Marinomonas algarum</name>
    <dbReference type="NCBI Taxonomy" id="2883105"/>
    <lineage>
        <taxon>Bacteria</taxon>
        <taxon>Pseudomonadati</taxon>
        <taxon>Pseudomonadota</taxon>
        <taxon>Gammaproteobacteria</taxon>
        <taxon>Oceanospirillales</taxon>
        <taxon>Oceanospirillaceae</taxon>
        <taxon>Marinomonas</taxon>
    </lineage>
</organism>
<dbReference type="Pfam" id="PF22456">
    <property type="entry name" value="PqqF-like_C_4"/>
    <property type="match status" value="1"/>
</dbReference>
<evidence type="ECO:0000256" key="6">
    <source>
        <dbReference type="ARBA" id="ARBA00022670"/>
    </source>
</evidence>
<evidence type="ECO:0000256" key="3">
    <source>
        <dbReference type="ARBA" id="ARBA00007261"/>
    </source>
</evidence>
<gene>
    <name evidence="19" type="ORF">LG368_01970</name>
</gene>
<evidence type="ECO:0000256" key="13">
    <source>
        <dbReference type="ARBA" id="ARBA00033450"/>
    </source>
</evidence>
<evidence type="ECO:0000259" key="15">
    <source>
        <dbReference type="Pfam" id="PF00675"/>
    </source>
</evidence>
<evidence type="ECO:0000256" key="8">
    <source>
        <dbReference type="ARBA" id="ARBA00022801"/>
    </source>
</evidence>
<dbReference type="FunFam" id="3.30.830.10:FF:000012">
    <property type="entry name" value="Protease 3"/>
    <property type="match status" value="1"/>
</dbReference>
<dbReference type="PANTHER" id="PTHR43690:SF18">
    <property type="entry name" value="INSULIN-DEGRADING ENZYME-RELATED"/>
    <property type="match status" value="1"/>
</dbReference>
<comment type="cofactor">
    <cofactor evidence="1">
        <name>Zn(2+)</name>
        <dbReference type="ChEBI" id="CHEBI:29105"/>
    </cofactor>
</comment>
<keyword evidence="7" id="KW-0479">Metal-binding</keyword>
<dbReference type="GO" id="GO:0005737">
    <property type="term" value="C:cytoplasm"/>
    <property type="evidence" value="ECO:0007669"/>
    <property type="project" value="UniProtKB-ARBA"/>
</dbReference>
<dbReference type="InterPro" id="IPR007863">
    <property type="entry name" value="Peptidase_M16_C"/>
</dbReference>
<keyword evidence="9" id="KW-0862">Zinc</keyword>
<evidence type="ECO:0000256" key="4">
    <source>
        <dbReference type="ARBA" id="ARBA00012449"/>
    </source>
</evidence>
<comment type="similarity">
    <text evidence="3 14">Belongs to the peptidase M16 family.</text>
</comment>
<dbReference type="InterPro" id="IPR050626">
    <property type="entry name" value="Peptidase_M16"/>
</dbReference>
<evidence type="ECO:0000256" key="2">
    <source>
        <dbReference type="ARBA" id="ARBA00002184"/>
    </source>
</evidence>
<dbReference type="Proteomes" id="UP001139095">
    <property type="component" value="Unassembled WGS sequence"/>
</dbReference>
<evidence type="ECO:0000259" key="16">
    <source>
        <dbReference type="Pfam" id="PF05193"/>
    </source>
</evidence>
<dbReference type="GO" id="GO:0006508">
    <property type="term" value="P:proteolysis"/>
    <property type="evidence" value="ECO:0007669"/>
    <property type="project" value="UniProtKB-KW"/>
</dbReference>
<evidence type="ECO:0000256" key="11">
    <source>
        <dbReference type="ARBA" id="ARBA00029597"/>
    </source>
</evidence>
<protein>
    <recommendedName>
        <fullName evidence="5">Protease 3</fullName>
        <ecNumber evidence="4">3.4.24.55</ecNumber>
    </recommendedName>
    <alternativeName>
        <fullName evidence="13">Pitrilysin</fullName>
    </alternativeName>
    <alternativeName>
        <fullName evidence="12">Protease III</fullName>
    </alternativeName>
    <alternativeName>
        <fullName evidence="11">Protease pi</fullName>
    </alternativeName>
</protein>
<name>A0A9X1LDZ9_9GAMM</name>
<evidence type="ECO:0000259" key="18">
    <source>
        <dbReference type="Pfam" id="PF22456"/>
    </source>
</evidence>
<evidence type="ECO:0000259" key="17">
    <source>
        <dbReference type="Pfam" id="PF16187"/>
    </source>
</evidence>
<dbReference type="InterPro" id="IPR054734">
    <property type="entry name" value="PqqF-like_C_4"/>
</dbReference>
<dbReference type="InterPro" id="IPR011765">
    <property type="entry name" value="Pept_M16_N"/>
</dbReference>
<keyword evidence="8" id="KW-0378">Hydrolase</keyword>
<evidence type="ECO:0000256" key="5">
    <source>
        <dbReference type="ARBA" id="ARBA00017565"/>
    </source>
</evidence>
<evidence type="ECO:0000256" key="9">
    <source>
        <dbReference type="ARBA" id="ARBA00022833"/>
    </source>
</evidence>
<evidence type="ECO:0000256" key="7">
    <source>
        <dbReference type="ARBA" id="ARBA00022723"/>
    </source>
</evidence>
<dbReference type="PROSITE" id="PS00143">
    <property type="entry name" value="INSULINASE"/>
    <property type="match status" value="1"/>
</dbReference>
<dbReference type="Pfam" id="PF16187">
    <property type="entry name" value="Peptidase_M16_M"/>
    <property type="match status" value="1"/>
</dbReference>
<evidence type="ECO:0000256" key="1">
    <source>
        <dbReference type="ARBA" id="ARBA00001947"/>
    </source>
</evidence>
<proteinExistence type="inferred from homology"/>
<feature type="domain" description="Peptidase M16 N-terminal" evidence="15">
    <location>
        <begin position="52"/>
        <end position="189"/>
    </location>
</feature>
<dbReference type="InterPro" id="IPR011249">
    <property type="entry name" value="Metalloenz_LuxS/M16"/>
</dbReference>
<dbReference type="InterPro" id="IPR032632">
    <property type="entry name" value="Peptidase_M16_M"/>
</dbReference>
<keyword evidence="10" id="KW-0482">Metalloprotease</keyword>
<keyword evidence="6" id="KW-0645">Protease</keyword>
<feature type="domain" description="Coenzyme PQQ synthesis protein F-like C-terminal lobe" evidence="18">
    <location>
        <begin position="793"/>
        <end position="892"/>
    </location>
</feature>
<feature type="domain" description="Peptidase M16 middle/third" evidence="17">
    <location>
        <begin position="402"/>
        <end position="686"/>
    </location>
</feature>
<comment type="caution">
    <text evidence="19">The sequence shown here is derived from an EMBL/GenBank/DDBJ whole genome shotgun (WGS) entry which is preliminary data.</text>
</comment>
<dbReference type="Gene3D" id="3.30.830.10">
    <property type="entry name" value="Metalloenzyme, LuxS/M16 peptidase-like"/>
    <property type="match status" value="4"/>
</dbReference>
<dbReference type="EC" id="3.4.24.55" evidence="4"/>
<evidence type="ECO:0000256" key="10">
    <source>
        <dbReference type="ARBA" id="ARBA00023049"/>
    </source>
</evidence>
<dbReference type="EMBL" id="JAJATW010000002">
    <property type="protein sequence ID" value="MCB5160663.1"/>
    <property type="molecule type" value="Genomic_DNA"/>
</dbReference>
<dbReference type="GO" id="GO:0004222">
    <property type="term" value="F:metalloendopeptidase activity"/>
    <property type="evidence" value="ECO:0007669"/>
    <property type="project" value="UniProtKB-EC"/>
</dbReference>
<keyword evidence="20" id="KW-1185">Reference proteome</keyword>
<dbReference type="RefSeq" id="WP_226753048.1">
    <property type="nucleotide sequence ID" value="NZ_JAJATW010000002.1"/>
</dbReference>
<comment type="function">
    <text evidence="2">Endopeptidase that degrades small peptides of less than 7 kDa, such as glucagon and insulin.</text>
</comment>
<feature type="domain" description="Peptidase M16 C-terminal" evidence="16">
    <location>
        <begin position="213"/>
        <end position="387"/>
    </location>
</feature>
<evidence type="ECO:0000313" key="20">
    <source>
        <dbReference type="Proteomes" id="UP001139095"/>
    </source>
</evidence>
<dbReference type="SUPFAM" id="SSF63411">
    <property type="entry name" value="LuxS/MPP-like metallohydrolase"/>
    <property type="match status" value="4"/>
</dbReference>
<sequence length="963" mass="109883">MTTPPPQNLTNSDFSAMDMPSSLPLDKVTAVLKKSLTDQNNYHHMTLDNGLKVLLVNDPKAEQFSASLSVGVGNFQDPDDQQGLAHFLEHMLFLGTEKYPDPGSYQTYIHTHGGSHNAYTSTDTTNFYFDVKPLAFEGALDRFSQFFIAPLFSEELTQREKNAVDAEYKAKLKEEGRRNAQAFKTLINPDHPYSHFTVGNLDTLKDRPHKALRKQLLDLYNAYYHSDNMALVMVANLDNRRMAALAKRYFSDIPQKKKTKPLQYPALISPRPLQSNRAPQLQFVRSLADSNIMTLYYQIDAQEKHYETQPTRYLSYILGNENKGSLYAELKSEGLINALSVGITPDYGNHAFLKVAFRLTNEGLDNIDRVAQQFFATLSLLKSSPVNNLYLTEGVQLSQLMFDNQNYVNPQDLARSLSARLLTTPATDILSCFRLEKAATVEHIEQLLKQLTPQNLLIQVVSDKHFPEQWSDQTVLWQTEPWYHTEYSNLPLGHDFLSMMERDIKNTHVSLPEKNVFIPDSLALITEQQDVPSVVFQKHGFTYWNKSGHSFGKPTAMNFVGLRFDHAADSARNALLNRLWTRLFNDSVSDETYAPYVAGLGYALYPHSNGITLRTSGYSDKQNTFTTWLIDQFFLFQPTQERFEQIKSQLDKDLANHNNQQAFRNANSAFSTLITKDSSTIEALANELPTVTIKELNNYIKSARQDFDVVGYSTGNVTKQQSKQLANSLYQRFTGRLNTRKPIEIETKTITAHKKYHHRFDSTSNDSVVLYTLIDTSTQTRSKAIIEKAYFSLLRRLIGSAFYHELRTQQQLGYIVGAQNLSIRNTPILGLLVQSPDKDTAALIQAIEHFLDEQTQALTEVSEDAFNQVKHALLGELKMTAKNLSDNALSEWRQIAKAEPDFHTQQEWIKNVENIKRKDFIAYIKHKLERNDIATIVVHNQRFPEDLIKQEKWEPISASDNHL</sequence>
<dbReference type="AlphaFoldDB" id="A0A9X1LDZ9"/>